<name>A0A2X3EAF5_KLEPN</name>
<gene>
    <name evidence="2" type="ORF">NCTC13635_04858</name>
    <name evidence="1" type="ORF">NCTC9128_05606</name>
</gene>
<dbReference type="Proteomes" id="UP000251088">
    <property type="component" value="Unassembled WGS sequence"/>
</dbReference>
<accession>A0A2X3EAF5</accession>
<evidence type="ECO:0000313" key="4">
    <source>
        <dbReference type="Proteomes" id="UP000282433"/>
    </source>
</evidence>
<sequence length="49" mass="5182">MALAQQFPGIGTSVTVPETFTPLFAAAGYTPLSLQQYEMTMDLADAKSA</sequence>
<evidence type="ECO:0000313" key="2">
    <source>
        <dbReference type="EMBL" id="VEB04962.1"/>
    </source>
</evidence>
<proteinExistence type="predicted"/>
<reference evidence="2 4" key="2">
    <citation type="submission" date="2018-12" db="EMBL/GenBank/DDBJ databases">
        <authorList>
            <consortium name="Pathogen Informatics"/>
        </authorList>
    </citation>
    <scope>NUCLEOTIDE SEQUENCE [LARGE SCALE GENOMIC DNA]</scope>
    <source>
        <strain evidence="2 4">NCTC13635</strain>
    </source>
</reference>
<dbReference type="EMBL" id="UAWN01000014">
    <property type="protein sequence ID" value="SQC39468.1"/>
    <property type="molecule type" value="Genomic_DNA"/>
</dbReference>
<evidence type="ECO:0000313" key="3">
    <source>
        <dbReference type="Proteomes" id="UP000251088"/>
    </source>
</evidence>
<evidence type="ECO:0000313" key="1">
    <source>
        <dbReference type="EMBL" id="SQC39468.1"/>
    </source>
</evidence>
<dbReference type="Proteomes" id="UP000282433">
    <property type="component" value="Chromosome"/>
</dbReference>
<protein>
    <submittedName>
        <fullName evidence="1">N-acetyltransferase GCN5</fullName>
    </submittedName>
</protein>
<reference evidence="1 3" key="1">
    <citation type="submission" date="2018-06" db="EMBL/GenBank/DDBJ databases">
        <authorList>
            <consortium name="Pathogen Informatics"/>
            <person name="Doyle S."/>
        </authorList>
    </citation>
    <scope>NUCLEOTIDE SEQUENCE [LARGE SCALE GENOMIC DNA]</scope>
    <source>
        <strain evidence="1 3">NCTC9128</strain>
    </source>
</reference>
<keyword evidence="1" id="KW-0808">Transferase</keyword>
<dbReference type="GO" id="GO:0016740">
    <property type="term" value="F:transferase activity"/>
    <property type="evidence" value="ECO:0007669"/>
    <property type="project" value="UniProtKB-KW"/>
</dbReference>
<organism evidence="1 3">
    <name type="scientific">Klebsiella pneumoniae</name>
    <dbReference type="NCBI Taxonomy" id="573"/>
    <lineage>
        <taxon>Bacteria</taxon>
        <taxon>Pseudomonadati</taxon>
        <taxon>Pseudomonadota</taxon>
        <taxon>Gammaproteobacteria</taxon>
        <taxon>Enterobacterales</taxon>
        <taxon>Enterobacteriaceae</taxon>
        <taxon>Klebsiella/Raoultella group</taxon>
        <taxon>Klebsiella</taxon>
        <taxon>Klebsiella pneumoniae complex</taxon>
    </lineage>
</organism>
<dbReference type="EMBL" id="LR134162">
    <property type="protein sequence ID" value="VEB04962.1"/>
    <property type="molecule type" value="Genomic_DNA"/>
</dbReference>
<dbReference type="AlphaFoldDB" id="A0A2X3EAF5"/>